<dbReference type="InterPro" id="IPR012340">
    <property type="entry name" value="NA-bd_OB-fold"/>
</dbReference>
<comment type="similarity">
    <text evidence="8">Belongs to the RNase E/G family. RNase E subfamily.</text>
</comment>
<feature type="compositionally biased region" description="Basic residues" evidence="9">
    <location>
        <begin position="716"/>
        <end position="727"/>
    </location>
</feature>
<feature type="compositionally biased region" description="Basic residues" evidence="9">
    <location>
        <begin position="779"/>
        <end position="791"/>
    </location>
</feature>
<comment type="cofactor">
    <cofactor evidence="8">
        <name>Mg(2+)</name>
        <dbReference type="ChEBI" id="CHEBI:18420"/>
    </cofactor>
    <text evidence="8">Binds 1 Mg(2+) ion per subunit.</text>
</comment>
<feature type="compositionally biased region" description="Basic and acidic residues" evidence="9">
    <location>
        <begin position="95"/>
        <end position="110"/>
    </location>
</feature>
<name>A0ABV2IWZ0_9HYPH</name>
<evidence type="ECO:0000256" key="8">
    <source>
        <dbReference type="HAMAP-Rule" id="MF_00970"/>
    </source>
</evidence>
<evidence type="ECO:0000259" key="10">
    <source>
        <dbReference type="Pfam" id="PF10150"/>
    </source>
</evidence>
<comment type="catalytic activity">
    <reaction evidence="8">
        <text>Endonucleolytic cleavage of single-stranded RNA in A- and U-rich regions.</text>
        <dbReference type="EC" id="3.1.26.12"/>
    </reaction>
</comment>
<dbReference type="PANTHER" id="PTHR30001">
    <property type="entry name" value="RIBONUCLEASE"/>
    <property type="match status" value="1"/>
</dbReference>
<feature type="binding site" evidence="8">
    <location>
        <position position="519"/>
    </location>
    <ligand>
        <name>Mg(2+)</name>
        <dbReference type="ChEBI" id="CHEBI:18420"/>
        <note>catalytic</note>
    </ligand>
</feature>
<dbReference type="Pfam" id="PF10150">
    <property type="entry name" value="RNase_E_G"/>
    <property type="match status" value="1"/>
</dbReference>
<keyword evidence="1 8" id="KW-0963">Cytoplasm</keyword>
<comment type="subcellular location">
    <subcellularLocation>
        <location evidence="8">Cytoplasm</location>
    </subcellularLocation>
    <subcellularLocation>
        <location evidence="8">Cell inner membrane</location>
        <topology evidence="8">Peripheral membrane protein</topology>
        <orientation evidence="8">Cytoplasmic side</orientation>
    </subcellularLocation>
</comment>
<gene>
    <name evidence="8" type="primary">rne</name>
    <name evidence="12" type="ORF">ABID16_001307</name>
</gene>
<protein>
    <recommendedName>
        <fullName evidence="8">Ribonuclease E</fullName>
        <shortName evidence="8">RNase E</shortName>
        <ecNumber evidence="8">3.1.26.12</ecNumber>
    </recommendedName>
</protein>
<keyword evidence="8" id="KW-0472">Membrane</keyword>
<dbReference type="EMBL" id="JBEPMB010000001">
    <property type="protein sequence ID" value="MET3613002.1"/>
    <property type="molecule type" value="Genomic_DNA"/>
</dbReference>
<dbReference type="InterPro" id="IPR048583">
    <property type="entry name" value="RNase_E_G_thioredoxin-like"/>
</dbReference>
<feature type="domain" description="RNase E/G thioredoxin-like" evidence="11">
    <location>
        <begin position="576"/>
        <end position="660"/>
    </location>
</feature>
<feature type="region of interest" description="Disordered" evidence="9">
    <location>
        <begin position="691"/>
        <end position="825"/>
    </location>
</feature>
<keyword evidence="8" id="KW-0820">tRNA-binding</keyword>
<sequence length="931" mass="102499">MADRMLIDASHEEETRVVVVRGNRIEEFDFESQHKKQLRGNIYLAKVTRVEPSLQAAFVDYGGNRHGFLAFAEIHPDYYQIPLADRQALLAEEAEQVRREDKDDHDDHEAVPVAADPAVADQPEADLSALVTETPVATEEEPAEKPKPRRKSRRKPKAGEEAEAAAAAVEPAAETAEAGEGASEEASSEDDDKTPDVMAAEVDADTISEEFAPQRSRRSRRRDDDDDDDENAEKEVIDSIGAEDAMEEVPDRVVRKPRKQYRIQEVIKRRQILLVQVAKEERGNKGAALTTYLSLAGRYSVLMPNTARGGGISRKITQPTDRKRLKEIARGLEVPQGMGVILRTAGANRTKVEIKRDFEYLMRLWENVRTLTLNSTAPCLVYEEGSLIKRSIRDLYNKDISEIIVAGEEGYREAKDFMKMLMPSHAKVVQPYRDVHPIFSRSGIEAQLDRMLQPQVTLKSGGYLIINQTEALVSIDVNSGRSTREHSIEETALATNLEAAEEVARQLRLRDLAGLVVIDFIDMEEKRNNRSVEKRLKDHLKNDRARIQVGRISHFGLLEMSRQRIRASVLESTTQVCSHCGGTGHVRSQSSVALHVLRGVEEYLLKNTTHDITVRTTPDIALYLLNQKRGTIVDYEARFGLSIFIEADAAVGAQHFAIDRGEPVANPVKVESLMLMLPEPEEEDDIPVEEIDEEDEDDVVVAKAPAEAKSDDQNGRKRKRRRRRRGGRREDQDGQNPQANAGQGDDGDEGDDEGDEGDDEGDGEGAPASAEASDDQPNKRKRRRRGKRGGRRTREEDGLEAGNADEANGEGDEGDEGDEGEEAAEVVAAEAVAVAEVVAAPVPEAAPVIEAEPVAEAPAPAVETAAEPAPAAEAAPEEAEAEDKPAARTARTSASSGPIATEPVLTSGSTTESGEPKPKKVGWWKQRGGFF</sequence>
<comment type="caution">
    <text evidence="12">The sequence shown here is derived from an EMBL/GenBank/DDBJ whole genome shotgun (WGS) entry which is preliminary data.</text>
</comment>
<dbReference type="Proteomes" id="UP001549047">
    <property type="component" value="Unassembled WGS sequence"/>
</dbReference>
<proteinExistence type="inferred from homology"/>
<keyword evidence="3 8" id="KW-0479">Metal-binding</keyword>
<dbReference type="InterPro" id="IPR004659">
    <property type="entry name" value="RNase_E/G"/>
</dbReference>
<feature type="region of interest" description="Disordered" evidence="9">
    <location>
        <begin position="94"/>
        <end position="251"/>
    </location>
</feature>
<feature type="compositionally biased region" description="Acidic residues" evidence="9">
    <location>
        <begin position="745"/>
        <end position="763"/>
    </location>
</feature>
<keyword evidence="8" id="KW-0997">Cell inner membrane</keyword>
<dbReference type="PANTHER" id="PTHR30001:SF1">
    <property type="entry name" value="RIBONUCLEASE E_G-LIKE PROTEIN, CHLOROPLASTIC"/>
    <property type="match status" value="1"/>
</dbReference>
<comment type="function">
    <text evidence="8">Endoribonuclease that plays a central role in RNA processing and decay. Required for the maturation of 5S and 16S rRNAs and the majority of tRNAs. Also involved in the degradation of most mRNAs.</text>
</comment>
<feature type="region of interest" description="Required for zinc-mediated homotetramerization and catalytic activity" evidence="8">
    <location>
        <begin position="577"/>
        <end position="580"/>
    </location>
</feature>
<feature type="compositionally biased region" description="Low complexity" evidence="9">
    <location>
        <begin position="856"/>
        <end position="874"/>
    </location>
</feature>
<evidence type="ECO:0000256" key="3">
    <source>
        <dbReference type="ARBA" id="ARBA00022723"/>
    </source>
</evidence>
<dbReference type="Gene3D" id="2.40.50.140">
    <property type="entry name" value="Nucleic acid-binding proteins"/>
    <property type="match status" value="1"/>
</dbReference>
<keyword evidence="8" id="KW-0699">rRNA-binding</keyword>
<evidence type="ECO:0000256" key="6">
    <source>
        <dbReference type="ARBA" id="ARBA00022842"/>
    </source>
</evidence>
<feature type="binding site" evidence="8">
    <location>
        <position position="476"/>
    </location>
    <ligand>
        <name>Mg(2+)</name>
        <dbReference type="ChEBI" id="CHEBI:18420"/>
        <note>catalytic</note>
    </ligand>
</feature>
<feature type="compositionally biased region" description="Acidic residues" evidence="9">
    <location>
        <begin position="807"/>
        <end position="824"/>
    </location>
</feature>
<dbReference type="RefSeq" id="WP_354555503.1">
    <property type="nucleotide sequence ID" value="NZ_JBEPMB010000001.1"/>
</dbReference>
<dbReference type="Gene3D" id="3.40.1260.20">
    <property type="entry name" value="Ribonuclease E, catalytic domain"/>
    <property type="match status" value="1"/>
</dbReference>
<dbReference type="EC" id="3.1.26.12" evidence="8"/>
<dbReference type="SUPFAM" id="SSF50249">
    <property type="entry name" value="Nucleic acid-binding proteins"/>
    <property type="match status" value="1"/>
</dbReference>
<evidence type="ECO:0000259" key="11">
    <source>
        <dbReference type="Pfam" id="PF20833"/>
    </source>
</evidence>
<feature type="compositionally biased region" description="Acidic residues" evidence="9">
    <location>
        <begin position="182"/>
        <end position="193"/>
    </location>
</feature>
<dbReference type="NCBIfam" id="TIGR00757">
    <property type="entry name" value="RNaseEG"/>
    <property type="match status" value="1"/>
</dbReference>
<keyword evidence="13" id="KW-1185">Reference proteome</keyword>
<comment type="subunit">
    <text evidence="8">Homotetramer formed by a dimer of dimers.</text>
</comment>
<keyword evidence="4 8" id="KW-0255">Endonuclease</keyword>
<keyword evidence="5 8" id="KW-0378">Hydrolase</keyword>
<dbReference type="InterPro" id="IPR028878">
    <property type="entry name" value="RNase_E"/>
</dbReference>
<evidence type="ECO:0000256" key="9">
    <source>
        <dbReference type="SAM" id="MobiDB-lite"/>
    </source>
</evidence>
<evidence type="ECO:0000256" key="5">
    <source>
        <dbReference type="ARBA" id="ARBA00022801"/>
    </source>
</evidence>
<evidence type="ECO:0000313" key="12">
    <source>
        <dbReference type="EMBL" id="MET3613002.1"/>
    </source>
</evidence>
<accession>A0ABV2IWZ0</accession>
<organism evidence="12 13">
    <name type="scientific">Rhizobium aquaticum</name>
    <dbReference type="NCBI Taxonomy" id="1549636"/>
    <lineage>
        <taxon>Bacteria</taxon>
        <taxon>Pseudomonadati</taxon>
        <taxon>Pseudomonadota</taxon>
        <taxon>Alphaproteobacteria</taxon>
        <taxon>Hyphomicrobiales</taxon>
        <taxon>Rhizobiaceae</taxon>
        <taxon>Rhizobium/Agrobacterium group</taxon>
        <taxon>Rhizobium</taxon>
    </lineage>
</organism>
<keyword evidence="6 8" id="KW-0460">Magnesium</keyword>
<evidence type="ECO:0000256" key="4">
    <source>
        <dbReference type="ARBA" id="ARBA00022759"/>
    </source>
</evidence>
<feature type="binding site" evidence="8">
    <location>
        <position position="577"/>
    </location>
    <ligand>
        <name>Zn(2+)</name>
        <dbReference type="ChEBI" id="CHEBI:29105"/>
        <note>ligand shared between dimeric partners</note>
    </ligand>
</feature>
<dbReference type="GO" id="GO:0008995">
    <property type="term" value="F:ribonuclease E activity"/>
    <property type="evidence" value="ECO:0007669"/>
    <property type="project" value="UniProtKB-EC"/>
</dbReference>
<dbReference type="InterPro" id="IPR019307">
    <property type="entry name" value="RNA-bd_AU-1/RNase_E/G"/>
</dbReference>
<keyword evidence="7 8" id="KW-0694">RNA-binding</keyword>
<feature type="compositionally biased region" description="Low complexity" evidence="9">
    <location>
        <begin position="887"/>
        <end position="896"/>
    </location>
</feature>
<keyword evidence="8" id="KW-0819">tRNA processing</keyword>
<evidence type="ECO:0000256" key="7">
    <source>
        <dbReference type="ARBA" id="ARBA00022884"/>
    </source>
</evidence>
<feature type="domain" description="RNA-binding protein AU-1/Ribonuclease E/G" evidence="10">
    <location>
        <begin position="294"/>
        <end position="564"/>
    </location>
</feature>
<keyword evidence="8" id="KW-1003">Cell membrane</keyword>
<dbReference type="HAMAP" id="MF_00970">
    <property type="entry name" value="RNase_E"/>
    <property type="match status" value="1"/>
</dbReference>
<feature type="compositionally biased region" description="Low complexity" evidence="9">
    <location>
        <begin position="111"/>
        <end position="137"/>
    </location>
</feature>
<evidence type="ECO:0000256" key="1">
    <source>
        <dbReference type="ARBA" id="ARBA00022490"/>
    </source>
</evidence>
<evidence type="ECO:0000256" key="2">
    <source>
        <dbReference type="ARBA" id="ARBA00022722"/>
    </source>
</evidence>
<keyword evidence="8" id="KW-0698">rRNA processing</keyword>
<feature type="compositionally biased region" description="Polar residues" evidence="9">
    <location>
        <begin position="904"/>
        <end position="913"/>
    </location>
</feature>
<comment type="cofactor">
    <cofactor evidence="8">
        <name>Zn(2+)</name>
        <dbReference type="ChEBI" id="CHEBI:29105"/>
    </cofactor>
    <text evidence="8">Binds 2 Zn(2+) ions per homotetramer.</text>
</comment>
<keyword evidence="2 8" id="KW-0540">Nuclease</keyword>
<feature type="binding site" evidence="8">
    <location>
        <position position="580"/>
    </location>
    <ligand>
        <name>Zn(2+)</name>
        <dbReference type="ChEBI" id="CHEBI:29105"/>
        <note>ligand shared between dimeric partners</note>
    </ligand>
</feature>
<feature type="compositionally biased region" description="Basic and acidic residues" evidence="9">
    <location>
        <begin position="706"/>
        <end position="715"/>
    </location>
</feature>
<evidence type="ECO:0000313" key="13">
    <source>
        <dbReference type="Proteomes" id="UP001549047"/>
    </source>
</evidence>
<keyword evidence="8" id="KW-0862">Zinc</keyword>
<feature type="compositionally biased region" description="Low complexity" evidence="9">
    <location>
        <begin position="164"/>
        <end position="181"/>
    </location>
</feature>
<reference evidence="12 13" key="1">
    <citation type="submission" date="2024-06" db="EMBL/GenBank/DDBJ databases">
        <title>Genomic Encyclopedia of Type Strains, Phase IV (KMG-IV): sequencing the most valuable type-strain genomes for metagenomic binning, comparative biology and taxonomic classification.</title>
        <authorList>
            <person name="Goeker M."/>
        </authorList>
    </citation>
    <scope>NUCLEOTIDE SEQUENCE [LARGE SCALE GENOMIC DNA]</scope>
    <source>
        <strain evidence="12 13">DSM 29780</strain>
    </source>
</reference>
<feature type="region of interest" description="Disordered" evidence="9">
    <location>
        <begin position="856"/>
        <end position="931"/>
    </location>
</feature>
<feature type="compositionally biased region" description="Basic residues" evidence="9">
    <location>
        <begin position="147"/>
        <end position="156"/>
    </location>
</feature>
<dbReference type="Pfam" id="PF20833">
    <property type="entry name" value="RNase_E_G_Thio"/>
    <property type="match status" value="1"/>
</dbReference>